<dbReference type="SUPFAM" id="SSF55729">
    <property type="entry name" value="Acyl-CoA N-acyltransferases (Nat)"/>
    <property type="match status" value="1"/>
</dbReference>
<organism evidence="5 6">
    <name type="scientific">Magnetospirillum aberrantis SpK</name>
    <dbReference type="NCBI Taxonomy" id="908842"/>
    <lineage>
        <taxon>Bacteria</taxon>
        <taxon>Pseudomonadati</taxon>
        <taxon>Pseudomonadota</taxon>
        <taxon>Alphaproteobacteria</taxon>
        <taxon>Rhodospirillales</taxon>
        <taxon>Rhodospirillaceae</taxon>
        <taxon>Magnetospirillum</taxon>
    </lineage>
</organism>
<dbReference type="InterPro" id="IPR000182">
    <property type="entry name" value="GNAT_dom"/>
</dbReference>
<sequence length="148" mass="16077">MTLTIRSARAGDGATIHALLTELAAFEQGSVAATAADLERDAFGPTPLFEALLAERDGKAVGMLTFLSLYSSWRGRPALLIHDLFVKEEARGLGAGKALVGRLTEIGRERQSCRIDVNVLDWNDKARAFYATLGFAHNEGWLGYRLGL</sequence>
<accession>A0A7C9QVF8</accession>
<dbReference type="EMBL" id="JAAIYP010000040">
    <property type="protein sequence ID" value="NFV81462.1"/>
    <property type="molecule type" value="Genomic_DNA"/>
</dbReference>
<dbReference type="Proteomes" id="UP000480684">
    <property type="component" value="Unassembled WGS sequence"/>
</dbReference>
<comment type="similarity">
    <text evidence="1">Belongs to the acetyltransferase family.</text>
</comment>
<dbReference type="FunFam" id="3.40.630.30:FF:000064">
    <property type="entry name" value="GNAT family acetyltransferase"/>
    <property type="match status" value="1"/>
</dbReference>
<dbReference type="InterPro" id="IPR051016">
    <property type="entry name" value="Diverse_Substrate_AcTransf"/>
</dbReference>
<proteinExistence type="inferred from homology"/>
<reference evidence="5 6" key="1">
    <citation type="submission" date="2020-02" db="EMBL/GenBank/DDBJ databases">
        <authorList>
            <person name="Dziuba M."/>
            <person name="Kuznetsov B."/>
            <person name="Mardanov A."/>
            <person name="Ravin N."/>
            <person name="Grouzdev D."/>
        </authorList>
    </citation>
    <scope>NUCLEOTIDE SEQUENCE [LARGE SCALE GENOMIC DNA]</scope>
    <source>
        <strain evidence="5 6">SpK</strain>
    </source>
</reference>
<evidence type="ECO:0000256" key="1">
    <source>
        <dbReference type="ARBA" id="ARBA00008694"/>
    </source>
</evidence>
<dbReference type="Gene3D" id="3.40.630.30">
    <property type="match status" value="1"/>
</dbReference>
<keyword evidence="6" id="KW-1185">Reference proteome</keyword>
<dbReference type="PANTHER" id="PTHR10545">
    <property type="entry name" value="DIAMINE N-ACETYLTRANSFERASE"/>
    <property type="match status" value="1"/>
</dbReference>
<dbReference type="PANTHER" id="PTHR10545:SF29">
    <property type="entry name" value="GH14572P-RELATED"/>
    <property type="match status" value="1"/>
</dbReference>
<keyword evidence="2 5" id="KW-0808">Transferase</keyword>
<dbReference type="InterPro" id="IPR016181">
    <property type="entry name" value="Acyl_CoA_acyltransferase"/>
</dbReference>
<dbReference type="RefSeq" id="WP_163681542.1">
    <property type="nucleotide sequence ID" value="NZ_JAAIYP010000040.1"/>
</dbReference>
<dbReference type="PROSITE" id="PS51186">
    <property type="entry name" value="GNAT"/>
    <property type="match status" value="1"/>
</dbReference>
<gene>
    <name evidence="5" type="ORF">G4223_15220</name>
</gene>
<comment type="caution">
    <text evidence="5">The sequence shown here is derived from an EMBL/GenBank/DDBJ whole genome shotgun (WGS) entry which is preliminary data.</text>
</comment>
<name>A0A7C9QVF8_9PROT</name>
<dbReference type="CDD" id="cd04301">
    <property type="entry name" value="NAT_SF"/>
    <property type="match status" value="1"/>
</dbReference>
<dbReference type="Pfam" id="PF00583">
    <property type="entry name" value="Acetyltransf_1"/>
    <property type="match status" value="1"/>
</dbReference>
<evidence type="ECO:0000256" key="2">
    <source>
        <dbReference type="ARBA" id="ARBA00022679"/>
    </source>
</evidence>
<evidence type="ECO:0000259" key="4">
    <source>
        <dbReference type="PROSITE" id="PS51186"/>
    </source>
</evidence>
<keyword evidence="3" id="KW-0012">Acyltransferase</keyword>
<dbReference type="GO" id="GO:0008080">
    <property type="term" value="F:N-acetyltransferase activity"/>
    <property type="evidence" value="ECO:0007669"/>
    <property type="project" value="UniProtKB-ARBA"/>
</dbReference>
<protein>
    <submittedName>
        <fullName evidence="5">GNAT family N-acetyltransferase</fullName>
    </submittedName>
</protein>
<feature type="domain" description="N-acetyltransferase" evidence="4">
    <location>
        <begin position="3"/>
        <end position="148"/>
    </location>
</feature>
<evidence type="ECO:0000256" key="3">
    <source>
        <dbReference type="ARBA" id="ARBA00023315"/>
    </source>
</evidence>
<evidence type="ECO:0000313" key="6">
    <source>
        <dbReference type="Proteomes" id="UP000480684"/>
    </source>
</evidence>
<dbReference type="AlphaFoldDB" id="A0A7C9QVF8"/>
<evidence type="ECO:0000313" key="5">
    <source>
        <dbReference type="EMBL" id="NFV81462.1"/>
    </source>
</evidence>